<accession>A0ABV4AY38</accession>
<proteinExistence type="predicted"/>
<protein>
    <submittedName>
        <fullName evidence="2">Uncharacterized protein</fullName>
    </submittedName>
</protein>
<evidence type="ECO:0000256" key="1">
    <source>
        <dbReference type="SAM" id="SignalP"/>
    </source>
</evidence>
<dbReference type="RefSeq" id="WP_369458806.1">
    <property type="nucleotide sequence ID" value="NZ_JBGBDC010000001.1"/>
</dbReference>
<sequence>MTHWCRKTLLLLGAATSMSLVWAGRDFTPLSGTWVIDAELDGKPGRGLAIDVQGDTVVLQVYGYESSGEATFYMASGPMVGNGAVLSLQKFQGGTALGGPVRDAELAANMGEVQLQFANGVQGSIQLPGEPAYAMRRFVFNGQGDMSVPNPSQRFALAELGSENQPLNLWFMDVVPTGLLTLRRPSPFAEWNLQCQPANDQGTVECISEASSSTPRIRLSYQQFLYNASALLEVDGEAARRLVGAYMHTRTPAGIPTNGDRNWYSALQGFDAEQRLPEPGTWIMRDEKTGKPGRGISLDVQFGQALMQIFHYRPEGTATFHMGSGEFSQSRANIALKTYQGGRYLGGPWQPATEASDGGVAAINFDRLDSRKDMNEGSIRLAGEPLRVMERFEMQPTRPALSSLMGDWVFSHSLSSKPKVVALNVVKGDVLTNAAGDFECRFTPLLTDTVVDCSSTPSDGAQPERFSFPFSFQGRSAIRNSSYGIAFRVRDRLGNLTGMGPLVRP</sequence>
<feature type="chain" id="PRO_5047223106" evidence="1">
    <location>
        <begin position="24"/>
        <end position="505"/>
    </location>
</feature>
<evidence type="ECO:0000313" key="2">
    <source>
        <dbReference type="EMBL" id="MEY2249656.1"/>
    </source>
</evidence>
<reference evidence="2 3" key="1">
    <citation type="journal article" date="2016" name="Int. J. Syst. Evol. Microbiol.">
        <title>Description of Comamonas sediminis sp. nov., isolated from lagoon sediments.</title>
        <authorList>
            <person name="Subhash Y."/>
            <person name="Bang J.J."/>
            <person name="You T.H."/>
            <person name="Lee S.S."/>
        </authorList>
    </citation>
    <scope>NUCLEOTIDE SEQUENCE [LARGE SCALE GENOMIC DNA]</scope>
    <source>
        <strain evidence="2 3">JCM 31169</strain>
    </source>
</reference>
<feature type="signal peptide" evidence="1">
    <location>
        <begin position="1"/>
        <end position="23"/>
    </location>
</feature>
<dbReference type="EMBL" id="JBGBDC010000001">
    <property type="protein sequence ID" value="MEY2249656.1"/>
    <property type="molecule type" value="Genomic_DNA"/>
</dbReference>
<evidence type="ECO:0000313" key="3">
    <source>
        <dbReference type="Proteomes" id="UP001562178"/>
    </source>
</evidence>
<keyword evidence="3" id="KW-1185">Reference proteome</keyword>
<keyword evidence="1" id="KW-0732">Signal</keyword>
<organism evidence="2 3">
    <name type="scientific">Comamonas sediminis</name>
    <dbReference type="NCBI Taxonomy" id="1783360"/>
    <lineage>
        <taxon>Bacteria</taxon>
        <taxon>Pseudomonadati</taxon>
        <taxon>Pseudomonadota</taxon>
        <taxon>Betaproteobacteria</taxon>
        <taxon>Burkholderiales</taxon>
        <taxon>Comamonadaceae</taxon>
        <taxon>Comamonas</taxon>
    </lineage>
</organism>
<dbReference type="Proteomes" id="UP001562178">
    <property type="component" value="Unassembled WGS sequence"/>
</dbReference>
<comment type="caution">
    <text evidence="2">The sequence shown here is derived from an EMBL/GenBank/DDBJ whole genome shotgun (WGS) entry which is preliminary data.</text>
</comment>
<gene>
    <name evidence="2" type="ORF">AB7A72_01450</name>
</gene>
<name>A0ABV4AY38_9BURK</name>